<evidence type="ECO:0000313" key="7">
    <source>
        <dbReference type="Proteomes" id="UP000004947"/>
    </source>
</evidence>
<dbReference type="Gene3D" id="3.40.720.10">
    <property type="entry name" value="Alkaline Phosphatase, subunit A"/>
    <property type="match status" value="1"/>
</dbReference>
<name>A6DG75_9BACT</name>
<dbReference type="eggNOG" id="COG3119">
    <property type="taxonomic scope" value="Bacteria"/>
</dbReference>
<accession>A6DG75</accession>
<dbReference type="InterPro" id="IPR024607">
    <property type="entry name" value="Sulfatase_CS"/>
</dbReference>
<reference evidence="6 7" key="1">
    <citation type="journal article" date="2010" name="J. Bacteriol.">
        <title>Genome sequence of Lentisphaera araneosa HTCC2155T, the type species of the order Lentisphaerales in the phylum Lentisphaerae.</title>
        <authorList>
            <person name="Thrash J.C."/>
            <person name="Cho J.C."/>
            <person name="Vergin K.L."/>
            <person name="Morris R.M."/>
            <person name="Giovannoni S.J."/>
        </authorList>
    </citation>
    <scope>NUCLEOTIDE SEQUENCE [LARGE SCALE GENOMIC DNA]</scope>
    <source>
        <strain evidence="6 7">HTCC2155</strain>
    </source>
</reference>
<feature type="domain" description="Sulfatase N-terminal" evidence="5">
    <location>
        <begin position="32"/>
        <end position="410"/>
    </location>
</feature>
<dbReference type="SUPFAM" id="SSF53649">
    <property type="entry name" value="Alkaline phosphatase-like"/>
    <property type="match status" value="1"/>
</dbReference>
<dbReference type="InterPro" id="IPR017850">
    <property type="entry name" value="Alkaline_phosphatase_core_sf"/>
</dbReference>
<evidence type="ECO:0000256" key="1">
    <source>
        <dbReference type="ARBA" id="ARBA00008779"/>
    </source>
</evidence>
<comment type="caution">
    <text evidence="6">The sequence shown here is derived from an EMBL/GenBank/DDBJ whole genome shotgun (WGS) entry which is preliminary data.</text>
</comment>
<dbReference type="PROSITE" id="PS00149">
    <property type="entry name" value="SULFATASE_2"/>
    <property type="match status" value="1"/>
</dbReference>
<dbReference type="STRING" id="313628.LNTAR_22419"/>
<dbReference type="RefSeq" id="WP_007276922.1">
    <property type="nucleotide sequence ID" value="NZ_ABCK01000002.1"/>
</dbReference>
<dbReference type="PANTHER" id="PTHR42693">
    <property type="entry name" value="ARYLSULFATASE FAMILY MEMBER"/>
    <property type="match status" value="1"/>
</dbReference>
<proteinExistence type="inferred from homology"/>
<organism evidence="6 7">
    <name type="scientific">Lentisphaera araneosa HTCC2155</name>
    <dbReference type="NCBI Taxonomy" id="313628"/>
    <lineage>
        <taxon>Bacteria</taxon>
        <taxon>Pseudomonadati</taxon>
        <taxon>Lentisphaerota</taxon>
        <taxon>Lentisphaeria</taxon>
        <taxon>Lentisphaerales</taxon>
        <taxon>Lentisphaeraceae</taxon>
        <taxon>Lentisphaera</taxon>
    </lineage>
</organism>
<dbReference type="EMBL" id="ABCK01000002">
    <property type="protein sequence ID" value="EDM29192.1"/>
    <property type="molecule type" value="Genomic_DNA"/>
</dbReference>
<keyword evidence="2" id="KW-0479">Metal-binding</keyword>
<dbReference type="InterPro" id="IPR050738">
    <property type="entry name" value="Sulfatase"/>
</dbReference>
<gene>
    <name evidence="6" type="ORF">LNTAR_22419</name>
</gene>
<sequence>MKKILAHPLNFNTSILSFCFFLCFAINANNKPNILLIMADDMGYSDIGCFGSEIQTPNIDRLANEGMRFRQFYNNSKCMTTRASLVTGLYPQRDNGKIEMLDSSMFTIADAMNKAGYYTFLSGKWHLGSRKGHRPIDRGFQEFYGLMDGCSNFFNPVQPDPKFKGGKTRVFGHNDKLIRSFPDDYYATDAFTDHAIEQIKKATSENKPFFGHITYTAPHYPLHAKAEDIAKYKGRYKEGWHVLRNERYQRMIEMGVISASVKLTPEDPRMQSWDSRKNKDWDQSLMEVYAAMVDSMDQNIGRILKTLDQTGVSENTLVLFISDNGGCAEMPGGDNNISHIPGPKEFYTACGPSWANAQNTPFKRYKVNMHEGGICTPCVVRWPAKIKANSWTDSIAHVIDLQPTCMALAGLDPVKDIPSDKRQLDGENILSIFEGQNYVREKPLFFAYGKTRAMRQGDWKIVYEKKWQLFNISEDRSELNDIADQHPEKLKKMISNWDQWAQRTGIKRGR</sequence>
<keyword evidence="7" id="KW-1185">Reference proteome</keyword>
<dbReference type="InterPro" id="IPR000917">
    <property type="entry name" value="Sulfatase_N"/>
</dbReference>
<dbReference type="CDD" id="cd16025">
    <property type="entry name" value="PAS_like"/>
    <property type="match status" value="1"/>
</dbReference>
<protein>
    <submittedName>
        <fullName evidence="6">Arylsulfatase</fullName>
    </submittedName>
</protein>
<dbReference type="Gene3D" id="3.30.1120.10">
    <property type="match status" value="1"/>
</dbReference>
<evidence type="ECO:0000256" key="2">
    <source>
        <dbReference type="ARBA" id="ARBA00022723"/>
    </source>
</evidence>
<dbReference type="PANTHER" id="PTHR42693:SF53">
    <property type="entry name" value="ENDO-4-O-SULFATASE"/>
    <property type="match status" value="1"/>
</dbReference>
<keyword evidence="4" id="KW-0106">Calcium</keyword>
<dbReference type="GO" id="GO:0004065">
    <property type="term" value="F:arylsulfatase activity"/>
    <property type="evidence" value="ECO:0007669"/>
    <property type="project" value="TreeGrafter"/>
</dbReference>
<evidence type="ECO:0000256" key="3">
    <source>
        <dbReference type="ARBA" id="ARBA00022801"/>
    </source>
</evidence>
<dbReference type="GO" id="GO:0046872">
    <property type="term" value="F:metal ion binding"/>
    <property type="evidence" value="ECO:0007669"/>
    <property type="project" value="UniProtKB-KW"/>
</dbReference>
<dbReference type="Pfam" id="PF00884">
    <property type="entry name" value="Sulfatase"/>
    <property type="match status" value="1"/>
</dbReference>
<evidence type="ECO:0000256" key="4">
    <source>
        <dbReference type="ARBA" id="ARBA00022837"/>
    </source>
</evidence>
<dbReference type="Proteomes" id="UP000004947">
    <property type="component" value="Unassembled WGS sequence"/>
</dbReference>
<evidence type="ECO:0000259" key="5">
    <source>
        <dbReference type="Pfam" id="PF00884"/>
    </source>
</evidence>
<evidence type="ECO:0000313" key="6">
    <source>
        <dbReference type="EMBL" id="EDM29192.1"/>
    </source>
</evidence>
<keyword evidence="3" id="KW-0378">Hydrolase</keyword>
<dbReference type="AlphaFoldDB" id="A6DG75"/>
<comment type="similarity">
    <text evidence="1">Belongs to the sulfatase family.</text>
</comment>